<feature type="compositionally biased region" description="Basic residues" evidence="1">
    <location>
        <begin position="538"/>
        <end position="556"/>
    </location>
</feature>
<reference evidence="3 4" key="1">
    <citation type="journal article" date="2020" name="Mol. Biol. Evol.">
        <title>Interspecific Gene Flow and the Evolution of Specialization in Black and White Rhinoceros.</title>
        <authorList>
            <person name="Moodley Y."/>
            <person name="Westbury M.V."/>
            <person name="Russo I.M."/>
            <person name="Gopalakrishnan S."/>
            <person name="Rakotoarivelo A."/>
            <person name="Olsen R.A."/>
            <person name="Prost S."/>
            <person name="Tunstall T."/>
            <person name="Ryder O.A."/>
            <person name="Dalen L."/>
            <person name="Bruford M.W."/>
        </authorList>
    </citation>
    <scope>NUCLEOTIDE SEQUENCE [LARGE SCALE GENOMIC DNA]</scope>
    <source>
        <strain evidence="3">SBR-YM</strain>
        <tissue evidence="3">Skin</tissue>
    </source>
</reference>
<dbReference type="AlphaFoldDB" id="A0A7J7E4Y1"/>
<dbReference type="SMART" id="SM00717">
    <property type="entry name" value="SANT"/>
    <property type="match status" value="1"/>
</dbReference>
<feature type="compositionally biased region" description="Basic and acidic residues" evidence="1">
    <location>
        <begin position="311"/>
        <end position="325"/>
    </location>
</feature>
<dbReference type="CDD" id="cd00167">
    <property type="entry name" value="SANT"/>
    <property type="match status" value="1"/>
</dbReference>
<dbReference type="GO" id="GO:0005634">
    <property type="term" value="C:nucleus"/>
    <property type="evidence" value="ECO:0007669"/>
    <property type="project" value="TreeGrafter"/>
</dbReference>
<feature type="compositionally biased region" description="Pro residues" evidence="1">
    <location>
        <begin position="459"/>
        <end position="486"/>
    </location>
</feature>
<dbReference type="InterPro" id="IPR028002">
    <property type="entry name" value="Myb_DNA-bind_5"/>
</dbReference>
<feature type="region of interest" description="Disordered" evidence="1">
    <location>
        <begin position="454"/>
        <end position="487"/>
    </location>
</feature>
<dbReference type="PROSITE" id="PS50090">
    <property type="entry name" value="MYB_LIKE"/>
    <property type="match status" value="1"/>
</dbReference>
<dbReference type="PANTHER" id="PTHR32345">
    <property type="entry name" value="MYB-RELATED TRANSCRIPTION FACTOR, PARTNER OF PROFILIN"/>
    <property type="match status" value="1"/>
</dbReference>
<dbReference type="PANTHER" id="PTHR32345:SF3">
    <property type="entry name" value="MYB-RELATED TRANSCRIPTION FACTOR, PARTNER OF PROFILIN"/>
    <property type="match status" value="1"/>
</dbReference>
<feature type="compositionally biased region" description="Low complexity" evidence="1">
    <location>
        <begin position="56"/>
        <end position="66"/>
    </location>
</feature>
<evidence type="ECO:0000313" key="4">
    <source>
        <dbReference type="Proteomes" id="UP000551758"/>
    </source>
</evidence>
<evidence type="ECO:0000313" key="3">
    <source>
        <dbReference type="EMBL" id="KAF5910466.1"/>
    </source>
</evidence>
<dbReference type="GO" id="GO:0000978">
    <property type="term" value="F:RNA polymerase II cis-regulatory region sequence-specific DNA binding"/>
    <property type="evidence" value="ECO:0007669"/>
    <property type="project" value="TreeGrafter"/>
</dbReference>
<dbReference type="InterPro" id="IPR001005">
    <property type="entry name" value="SANT/Myb"/>
</dbReference>
<feature type="compositionally biased region" description="Pro residues" evidence="1">
    <location>
        <begin position="374"/>
        <end position="386"/>
    </location>
</feature>
<feature type="region of interest" description="Disordered" evidence="1">
    <location>
        <begin position="1"/>
        <end position="173"/>
    </location>
</feature>
<evidence type="ECO:0000259" key="2">
    <source>
        <dbReference type="PROSITE" id="PS50090"/>
    </source>
</evidence>
<dbReference type="EMBL" id="JACDTQ010004192">
    <property type="protein sequence ID" value="KAF5910466.1"/>
    <property type="molecule type" value="Genomic_DNA"/>
</dbReference>
<feature type="compositionally biased region" description="Pro residues" evidence="1">
    <location>
        <begin position="42"/>
        <end position="55"/>
    </location>
</feature>
<feature type="compositionally biased region" description="Gly residues" evidence="1">
    <location>
        <begin position="1"/>
        <end position="11"/>
    </location>
</feature>
<feature type="compositionally biased region" description="Pro residues" evidence="1">
    <location>
        <begin position="523"/>
        <end position="534"/>
    </location>
</feature>
<feature type="compositionally biased region" description="Pro residues" evidence="1">
    <location>
        <begin position="395"/>
        <end position="413"/>
    </location>
</feature>
<evidence type="ECO:0000256" key="1">
    <source>
        <dbReference type="SAM" id="MobiDB-lite"/>
    </source>
</evidence>
<feature type="compositionally biased region" description="Pro residues" evidence="1">
    <location>
        <begin position="91"/>
        <end position="106"/>
    </location>
</feature>
<feature type="compositionally biased region" description="Low complexity" evidence="1">
    <location>
        <begin position="282"/>
        <end position="307"/>
    </location>
</feature>
<dbReference type="PRINTS" id="PR01217">
    <property type="entry name" value="PRICHEXTENSN"/>
</dbReference>
<feature type="region of interest" description="Disordered" evidence="1">
    <location>
        <begin position="281"/>
        <end position="418"/>
    </location>
</feature>
<proteinExistence type="predicted"/>
<feature type="compositionally biased region" description="Basic and acidic residues" evidence="1">
    <location>
        <begin position="13"/>
        <end position="27"/>
    </location>
</feature>
<dbReference type="GO" id="GO:0000981">
    <property type="term" value="F:DNA-binding transcription factor activity, RNA polymerase II-specific"/>
    <property type="evidence" value="ECO:0007669"/>
    <property type="project" value="TreeGrafter"/>
</dbReference>
<dbReference type="Proteomes" id="UP000551758">
    <property type="component" value="Unassembled WGS sequence"/>
</dbReference>
<organism evidence="3 4">
    <name type="scientific">Diceros bicornis minor</name>
    <name type="common">South-central black rhinoceros</name>
    <dbReference type="NCBI Taxonomy" id="77932"/>
    <lineage>
        <taxon>Eukaryota</taxon>
        <taxon>Metazoa</taxon>
        <taxon>Chordata</taxon>
        <taxon>Craniata</taxon>
        <taxon>Vertebrata</taxon>
        <taxon>Euteleostomi</taxon>
        <taxon>Mammalia</taxon>
        <taxon>Eutheria</taxon>
        <taxon>Laurasiatheria</taxon>
        <taxon>Perissodactyla</taxon>
        <taxon>Rhinocerotidae</taxon>
        <taxon>Diceros</taxon>
    </lineage>
</organism>
<keyword evidence="4" id="KW-1185">Reference proteome</keyword>
<dbReference type="InterPro" id="IPR052870">
    <property type="entry name" value="Myb-related_repressor"/>
</dbReference>
<protein>
    <recommendedName>
        <fullName evidence="2">Myb-like domain-containing protein</fullName>
    </recommendedName>
</protein>
<gene>
    <name evidence="3" type="ORF">HPG69_018240</name>
</gene>
<comment type="caution">
    <text evidence="3">The sequence shown here is derived from an EMBL/GenBank/DDBJ whole genome shotgun (WGS) entry which is preliminary data.</text>
</comment>
<sequence>MARGAAGGGAQRGEAKKQGGGREEAAEARSLTNGKAGVAAAPTPPLLPLFPPPLQTLPRLPSTPRRGTLRRARRRTSARPASAILRHSDCPPRPAAPVRPPPPPLAPGTRESVSGRPGGAGGAGTPSPRQRRAPCARSAGAPHAPGGRPAASGGAMASAAAGETEETTRLRKPRFSFEENQILIREVRAHYPQLYGAQSRRVSVAERRRVWDGIAAKINGITSWKRTGQEVQKRWNDFKRRTKEKLARVPHSTQGAGPTAEDAFSAEEETIFAILGPGVAGPGAAAGAEQPPAAASSQPPAPSACAPRCVLSEDRREDRRADTPAHSKGGSSSPEPWARPSCTPQEGGCPPPKERESSPPPALQAVQLPRLALSPPPPAPPAPQPPQQVQAAPSSPSPPPPPLPPPPPNPSAPDPSLDFLRAQQETANAIRELAGTLRQGLAKLSEALSALLPLLPGTPVDPLPLPVPLPPPPPPPPRPVLPPPTPKLEITPEPVSVVAAVVDGNVVAARGVIIAPRSEDGAPRPPPAPLPPHDSPPHKRRKGFPTRKRRGRWKSP</sequence>
<feature type="region of interest" description="Disordered" evidence="1">
    <location>
        <begin position="515"/>
        <end position="556"/>
    </location>
</feature>
<name>A0A7J7E4Y1_DICBM</name>
<accession>A0A7J7E4Y1</accession>
<feature type="domain" description="Myb-like" evidence="2">
    <location>
        <begin position="167"/>
        <end position="239"/>
    </location>
</feature>
<dbReference type="Pfam" id="PF13873">
    <property type="entry name" value="Myb_DNA-bind_5"/>
    <property type="match status" value="1"/>
</dbReference>
<feature type="compositionally biased region" description="Low complexity" evidence="1">
    <location>
        <begin position="136"/>
        <end position="162"/>
    </location>
</feature>
<feature type="compositionally biased region" description="Basic residues" evidence="1">
    <location>
        <begin position="67"/>
        <end position="77"/>
    </location>
</feature>